<comment type="subcellular location">
    <subcellularLocation>
        <location evidence="1">Nucleus</location>
    </subcellularLocation>
</comment>
<gene>
    <name evidence="12" type="ORF">GCK72_007540</name>
</gene>
<dbReference type="PROSITE" id="PS50157">
    <property type="entry name" value="ZINC_FINGER_C2H2_2"/>
    <property type="match status" value="3"/>
</dbReference>
<keyword evidence="9" id="KW-0539">Nucleus</keyword>
<dbReference type="KEGG" id="crq:GCK72_007540"/>
<evidence type="ECO:0000256" key="7">
    <source>
        <dbReference type="ARBA" id="ARBA00023125"/>
    </source>
</evidence>
<dbReference type="Pfam" id="PF23561">
    <property type="entry name" value="zf-C2H2_15"/>
    <property type="match status" value="1"/>
</dbReference>
<keyword evidence="6" id="KW-0805">Transcription regulation</keyword>
<dbReference type="Pfam" id="PF00096">
    <property type="entry name" value="zf-C2H2"/>
    <property type="match status" value="1"/>
</dbReference>
<dbReference type="PANTHER" id="PTHR19818:SF139">
    <property type="entry name" value="PAIR-RULE PROTEIN ODD-PAIRED"/>
    <property type="match status" value="1"/>
</dbReference>
<keyword evidence="2" id="KW-0479">Metal-binding</keyword>
<evidence type="ECO:0000313" key="12">
    <source>
        <dbReference type="EMBL" id="KAF1767581.1"/>
    </source>
</evidence>
<evidence type="ECO:0000256" key="9">
    <source>
        <dbReference type="ARBA" id="ARBA00023242"/>
    </source>
</evidence>
<feature type="domain" description="C2H2-type" evidence="11">
    <location>
        <begin position="106"/>
        <end position="135"/>
    </location>
</feature>
<dbReference type="InterPro" id="IPR036236">
    <property type="entry name" value="Znf_C2H2_sf"/>
</dbReference>
<dbReference type="SUPFAM" id="SSF57667">
    <property type="entry name" value="beta-beta-alpha zinc fingers"/>
    <property type="match status" value="2"/>
</dbReference>
<evidence type="ECO:0000256" key="2">
    <source>
        <dbReference type="ARBA" id="ARBA00022723"/>
    </source>
</evidence>
<name>A0A6A5HKD0_CAERE</name>
<sequence>MSNNYYTTCPQYFYQPIWYQGTNPYIPNYDTGFPSTQYSYYSSPHVSNSPDNLLHQVPASSIPQHQVTHQPLRCLWNTDGQQCQEVFSNSEDLGFHVREEHAEGRQICQWDNCGKEFKQKYRLVNHLPVHTREKAFQCDTCAKLFARAENLKIHKRTHTGEKPFACTHSGCDKRFGSSTDRKKHMYCHAEKKKYICEDHEKLDTGKLASANGTPPPVLKKQDMSMREFIKWSDGYLRVLQNPYINSRHQFDWKAEVEDEELKID</sequence>
<dbReference type="RefSeq" id="XP_053590478.1">
    <property type="nucleotide sequence ID" value="XM_053726284.1"/>
</dbReference>
<dbReference type="InterPro" id="IPR050329">
    <property type="entry name" value="GLI_C2H2-zinc-finger"/>
</dbReference>
<dbReference type="GO" id="GO:0000978">
    <property type="term" value="F:RNA polymerase II cis-regulatory region sequence-specific DNA binding"/>
    <property type="evidence" value="ECO:0007669"/>
    <property type="project" value="TreeGrafter"/>
</dbReference>
<dbReference type="FunFam" id="3.30.160.60:FF:000064">
    <property type="entry name" value="Early growth response protein 3"/>
    <property type="match status" value="1"/>
</dbReference>
<dbReference type="SMART" id="SM00355">
    <property type="entry name" value="ZnF_C2H2"/>
    <property type="match status" value="4"/>
</dbReference>
<dbReference type="Proteomes" id="UP000483820">
    <property type="component" value="Chromosome II"/>
</dbReference>
<evidence type="ECO:0000256" key="4">
    <source>
        <dbReference type="ARBA" id="ARBA00022771"/>
    </source>
</evidence>
<evidence type="ECO:0000313" key="13">
    <source>
        <dbReference type="Proteomes" id="UP000483820"/>
    </source>
</evidence>
<dbReference type="InterPro" id="IPR013087">
    <property type="entry name" value="Znf_C2H2_type"/>
</dbReference>
<dbReference type="GO" id="GO:0005634">
    <property type="term" value="C:nucleus"/>
    <property type="evidence" value="ECO:0007669"/>
    <property type="project" value="UniProtKB-SubCell"/>
</dbReference>
<dbReference type="GO" id="GO:0045944">
    <property type="term" value="P:positive regulation of transcription by RNA polymerase II"/>
    <property type="evidence" value="ECO:0007669"/>
    <property type="project" value="UniProtKB-ARBA"/>
</dbReference>
<reference evidence="12 13" key="1">
    <citation type="submission" date="2019-12" db="EMBL/GenBank/DDBJ databases">
        <title>Chromosome-level assembly of the Caenorhabditis remanei genome.</title>
        <authorList>
            <person name="Teterina A.A."/>
            <person name="Willis J.H."/>
            <person name="Phillips P.C."/>
        </authorList>
    </citation>
    <scope>NUCLEOTIDE SEQUENCE [LARGE SCALE GENOMIC DNA]</scope>
    <source>
        <strain evidence="12 13">PX506</strain>
        <tissue evidence="12">Whole organism</tissue>
    </source>
</reference>
<evidence type="ECO:0000256" key="3">
    <source>
        <dbReference type="ARBA" id="ARBA00022737"/>
    </source>
</evidence>
<comment type="caution">
    <text evidence="12">The sequence shown here is derived from an EMBL/GenBank/DDBJ whole genome shotgun (WGS) entry which is preliminary data.</text>
</comment>
<keyword evidence="7" id="KW-0238">DNA-binding</keyword>
<dbReference type="GeneID" id="9826400"/>
<keyword evidence="8" id="KW-0804">Transcription</keyword>
<accession>A0A6A5HKD0</accession>
<evidence type="ECO:0000256" key="8">
    <source>
        <dbReference type="ARBA" id="ARBA00023163"/>
    </source>
</evidence>
<evidence type="ECO:0000256" key="5">
    <source>
        <dbReference type="ARBA" id="ARBA00022833"/>
    </source>
</evidence>
<keyword evidence="4 10" id="KW-0863">Zinc-finger</keyword>
<keyword evidence="5" id="KW-0862">Zinc</keyword>
<dbReference type="Gene3D" id="3.30.160.60">
    <property type="entry name" value="Classic Zinc Finger"/>
    <property type="match status" value="3"/>
</dbReference>
<evidence type="ECO:0000256" key="1">
    <source>
        <dbReference type="ARBA" id="ARBA00004123"/>
    </source>
</evidence>
<dbReference type="EMBL" id="WUAV01000002">
    <property type="protein sequence ID" value="KAF1767581.1"/>
    <property type="molecule type" value="Genomic_DNA"/>
</dbReference>
<dbReference type="CTD" id="9826400"/>
<dbReference type="PANTHER" id="PTHR19818">
    <property type="entry name" value="ZINC FINGER PROTEIN ZIC AND GLI"/>
    <property type="match status" value="1"/>
</dbReference>
<proteinExistence type="predicted"/>
<dbReference type="AlphaFoldDB" id="A0A6A5HKD0"/>
<evidence type="ECO:0000256" key="10">
    <source>
        <dbReference type="PROSITE-ProRule" id="PRU00042"/>
    </source>
</evidence>
<dbReference type="GO" id="GO:0008270">
    <property type="term" value="F:zinc ion binding"/>
    <property type="evidence" value="ECO:0007669"/>
    <property type="project" value="UniProtKB-KW"/>
</dbReference>
<dbReference type="InterPro" id="IPR056436">
    <property type="entry name" value="Znf-C2H2_ZIC1-5/GLI1-3-like"/>
</dbReference>
<evidence type="ECO:0000259" key="11">
    <source>
        <dbReference type="PROSITE" id="PS50157"/>
    </source>
</evidence>
<dbReference type="PROSITE" id="PS00028">
    <property type="entry name" value="ZINC_FINGER_C2H2_1"/>
    <property type="match status" value="3"/>
</dbReference>
<keyword evidence="3" id="KW-0677">Repeat</keyword>
<evidence type="ECO:0000256" key="6">
    <source>
        <dbReference type="ARBA" id="ARBA00023015"/>
    </source>
</evidence>
<dbReference type="GO" id="GO:0000981">
    <property type="term" value="F:DNA-binding transcription factor activity, RNA polymerase II-specific"/>
    <property type="evidence" value="ECO:0007669"/>
    <property type="project" value="TreeGrafter"/>
</dbReference>
<feature type="domain" description="C2H2-type" evidence="11">
    <location>
        <begin position="164"/>
        <end position="193"/>
    </location>
</feature>
<protein>
    <recommendedName>
        <fullName evidence="11">C2H2-type domain-containing protein</fullName>
    </recommendedName>
</protein>
<feature type="domain" description="C2H2-type" evidence="11">
    <location>
        <begin position="136"/>
        <end position="163"/>
    </location>
</feature>
<organism evidence="12 13">
    <name type="scientific">Caenorhabditis remanei</name>
    <name type="common">Caenorhabditis vulgaris</name>
    <dbReference type="NCBI Taxonomy" id="31234"/>
    <lineage>
        <taxon>Eukaryota</taxon>
        <taxon>Metazoa</taxon>
        <taxon>Ecdysozoa</taxon>
        <taxon>Nematoda</taxon>
        <taxon>Chromadorea</taxon>
        <taxon>Rhabditida</taxon>
        <taxon>Rhabditina</taxon>
        <taxon>Rhabditomorpha</taxon>
        <taxon>Rhabditoidea</taxon>
        <taxon>Rhabditidae</taxon>
        <taxon>Peloderinae</taxon>
        <taxon>Caenorhabditis</taxon>
    </lineage>
</organism>